<dbReference type="Gene3D" id="3.30.470.30">
    <property type="entry name" value="DNA ligase/mRNA capping enzyme"/>
    <property type="match status" value="1"/>
</dbReference>
<evidence type="ECO:0000256" key="3">
    <source>
        <dbReference type="ARBA" id="ARBA00004496"/>
    </source>
</evidence>
<dbReference type="GO" id="GO:0005737">
    <property type="term" value="C:cytoplasm"/>
    <property type="evidence" value="ECO:0007669"/>
    <property type="project" value="UniProtKB-SubCell"/>
</dbReference>
<dbReference type="SUPFAM" id="SSF56091">
    <property type="entry name" value="DNA ligase/mRNA capping enzyme, catalytic domain"/>
    <property type="match status" value="1"/>
</dbReference>
<feature type="compositionally biased region" description="Basic and acidic residues" evidence="10">
    <location>
        <begin position="128"/>
        <end position="146"/>
    </location>
</feature>
<comment type="subcellular location">
    <subcellularLocation>
        <location evidence="3">Cytoplasm</location>
    </subcellularLocation>
    <subcellularLocation>
        <location evidence="2">Nucleus</location>
    </subcellularLocation>
</comment>
<evidence type="ECO:0000256" key="7">
    <source>
        <dbReference type="ARBA" id="ARBA00022490"/>
    </source>
</evidence>
<name>A0A1X2IF50_9FUNG</name>
<dbReference type="STRING" id="90262.A0A1X2IF50"/>
<sequence length="370" mass="42022">MQSNDGITTTHYTNDTTSNNENDPDAQRPLNVNIDNLTLQFQTNTITTPSNATNTHPYAHRQNILNAFRPPIADRSQNDTHSLRITKALAWQRTTRNKQIAKARQIALGEMDSSSSEDEDEAEDDNEDEHRGSKRGRDDEDTVMEDRKIRCLQQPIKTKNTNKKPYSKFANQVMYAETMESVPPNLVTDWVMMICPVGKRCLVTSGNGQTVARARSGRIINRFQSNLPNGSINRGQGSSSNYCILDCIYDAATWTFYVLDLMCWNGYAIYDCDTDFRHFWLQTKLCDSDLNLYGNTRNKGLHLFKPLIPVPPSEANQVAVDPKAYLSIHQPSLSYDIDGLLFYHRKTQYTTGPTPLVCWLPSDRLDILSL</sequence>
<evidence type="ECO:0000256" key="6">
    <source>
        <dbReference type="ARBA" id="ARBA00022448"/>
    </source>
</evidence>
<comment type="function">
    <text evidence="1">Functions as an U snRNP-specific nuclear import adapter. Involved in the trimethylguanosine (m3G)-cap-dependent nuclear import of U snRNPs. Binds specifically to the terminal m3G-cap U snRNAs.</text>
</comment>
<keyword evidence="6" id="KW-0813">Transport</keyword>
<protein>
    <recommendedName>
        <fullName evidence="5">Snurportin-1</fullName>
    </recommendedName>
</protein>
<reference evidence="12 13" key="1">
    <citation type="submission" date="2016-07" db="EMBL/GenBank/DDBJ databases">
        <title>Pervasive Adenine N6-methylation of Active Genes in Fungi.</title>
        <authorList>
            <consortium name="DOE Joint Genome Institute"/>
            <person name="Mondo S.J."/>
            <person name="Dannebaum R.O."/>
            <person name="Kuo R.C."/>
            <person name="Labutti K."/>
            <person name="Haridas S."/>
            <person name="Kuo A."/>
            <person name="Salamov A."/>
            <person name="Ahrendt S.R."/>
            <person name="Lipzen A."/>
            <person name="Sullivan W."/>
            <person name="Andreopoulos W.B."/>
            <person name="Clum A."/>
            <person name="Lindquist E."/>
            <person name="Daum C."/>
            <person name="Ramamoorthy G.K."/>
            <person name="Gryganskyi A."/>
            <person name="Culley D."/>
            <person name="Magnuson J.K."/>
            <person name="James T.Y."/>
            <person name="O'Malley M.A."/>
            <person name="Stajich J.E."/>
            <person name="Spatafora J.W."/>
            <person name="Visel A."/>
            <person name="Grigoriev I.V."/>
        </authorList>
    </citation>
    <scope>NUCLEOTIDE SEQUENCE [LARGE SCALE GENOMIC DNA]</scope>
    <source>
        <strain evidence="12 13">NRRL 1336</strain>
    </source>
</reference>
<feature type="domain" description="Snurportin-1 m3G cap-binding" evidence="11">
    <location>
        <begin position="172"/>
        <end position="360"/>
    </location>
</feature>
<keyword evidence="8" id="KW-0694">RNA-binding</keyword>
<feature type="region of interest" description="Disordered" evidence="10">
    <location>
        <begin position="107"/>
        <end position="146"/>
    </location>
</feature>
<comment type="caution">
    <text evidence="12">The sequence shown here is derived from an EMBL/GenBank/DDBJ whole genome shotgun (WGS) entry which is preliminary data.</text>
</comment>
<organism evidence="12 13">
    <name type="scientific">Absidia repens</name>
    <dbReference type="NCBI Taxonomy" id="90262"/>
    <lineage>
        <taxon>Eukaryota</taxon>
        <taxon>Fungi</taxon>
        <taxon>Fungi incertae sedis</taxon>
        <taxon>Mucoromycota</taxon>
        <taxon>Mucoromycotina</taxon>
        <taxon>Mucoromycetes</taxon>
        <taxon>Mucorales</taxon>
        <taxon>Cunninghamellaceae</taxon>
        <taxon>Absidia</taxon>
    </lineage>
</organism>
<evidence type="ECO:0000256" key="1">
    <source>
        <dbReference type="ARBA" id="ARBA00003975"/>
    </source>
</evidence>
<accession>A0A1X2IF50</accession>
<evidence type="ECO:0000313" key="13">
    <source>
        <dbReference type="Proteomes" id="UP000193560"/>
    </source>
</evidence>
<gene>
    <name evidence="12" type="ORF">BCR42DRAFT_55617</name>
</gene>
<evidence type="ECO:0000256" key="4">
    <source>
        <dbReference type="ARBA" id="ARBA00007540"/>
    </source>
</evidence>
<dbReference type="PANTHER" id="PTHR13403">
    <property type="entry name" value="SNURPORTIN1 RNUT1 PROTEIN RNA, U TRANSPORTER 1"/>
    <property type="match status" value="1"/>
</dbReference>
<dbReference type="CDD" id="cd09232">
    <property type="entry name" value="Snurportin-1_C"/>
    <property type="match status" value="1"/>
</dbReference>
<dbReference type="Proteomes" id="UP000193560">
    <property type="component" value="Unassembled WGS sequence"/>
</dbReference>
<keyword evidence="13" id="KW-1185">Reference proteome</keyword>
<evidence type="ECO:0000256" key="9">
    <source>
        <dbReference type="ARBA" id="ARBA00023242"/>
    </source>
</evidence>
<feature type="compositionally biased region" description="Acidic residues" evidence="10">
    <location>
        <begin position="115"/>
        <end position="127"/>
    </location>
</feature>
<feature type="region of interest" description="Disordered" evidence="10">
    <location>
        <begin position="1"/>
        <end position="28"/>
    </location>
</feature>
<dbReference type="GO" id="GO:0003723">
    <property type="term" value="F:RNA binding"/>
    <property type="evidence" value="ECO:0007669"/>
    <property type="project" value="UniProtKB-KW"/>
</dbReference>
<dbReference type="OrthoDB" id="10003593at2759"/>
<evidence type="ECO:0000256" key="10">
    <source>
        <dbReference type="SAM" id="MobiDB-lite"/>
    </source>
</evidence>
<dbReference type="GO" id="GO:0061015">
    <property type="term" value="P:snRNA import into nucleus"/>
    <property type="evidence" value="ECO:0007669"/>
    <property type="project" value="InterPro"/>
</dbReference>
<evidence type="ECO:0000256" key="5">
    <source>
        <dbReference type="ARBA" id="ARBA00016034"/>
    </source>
</evidence>
<evidence type="ECO:0000313" key="12">
    <source>
        <dbReference type="EMBL" id="ORZ14625.1"/>
    </source>
</evidence>
<dbReference type="InterPro" id="IPR047857">
    <property type="entry name" value="Snurportin1_C"/>
</dbReference>
<keyword evidence="7" id="KW-0963">Cytoplasm</keyword>
<dbReference type="PANTHER" id="PTHR13403:SF6">
    <property type="entry name" value="SNURPORTIN-1"/>
    <property type="match status" value="1"/>
</dbReference>
<comment type="similarity">
    <text evidence="4">Belongs to the snurportin family.</text>
</comment>
<dbReference type="AlphaFoldDB" id="A0A1X2IF50"/>
<keyword evidence="9" id="KW-0539">Nucleus</keyword>
<evidence type="ECO:0000259" key="11">
    <source>
        <dbReference type="Pfam" id="PF21974"/>
    </source>
</evidence>
<feature type="compositionally biased region" description="Low complexity" evidence="10">
    <location>
        <begin position="8"/>
        <end position="20"/>
    </location>
</feature>
<dbReference type="Pfam" id="PF21974">
    <property type="entry name" value="SPN1_m3Gcap_bd"/>
    <property type="match status" value="1"/>
</dbReference>
<proteinExistence type="inferred from homology"/>
<dbReference type="GO" id="GO:0005634">
    <property type="term" value="C:nucleus"/>
    <property type="evidence" value="ECO:0007669"/>
    <property type="project" value="UniProtKB-SubCell"/>
</dbReference>
<evidence type="ECO:0000256" key="2">
    <source>
        <dbReference type="ARBA" id="ARBA00004123"/>
    </source>
</evidence>
<dbReference type="InterPro" id="IPR017336">
    <property type="entry name" value="Snurportin-1"/>
</dbReference>
<dbReference type="EMBL" id="MCGE01000014">
    <property type="protein sequence ID" value="ORZ14625.1"/>
    <property type="molecule type" value="Genomic_DNA"/>
</dbReference>
<evidence type="ECO:0000256" key="8">
    <source>
        <dbReference type="ARBA" id="ARBA00022884"/>
    </source>
</evidence>